<reference evidence="2" key="1">
    <citation type="journal article" date="2019" name="Int. J. Syst. Evol. Microbiol.">
        <title>The Global Catalogue of Microorganisms (GCM) 10K type strain sequencing project: providing services to taxonomists for standard genome sequencing and annotation.</title>
        <authorList>
            <consortium name="The Broad Institute Genomics Platform"/>
            <consortium name="The Broad Institute Genome Sequencing Center for Infectious Disease"/>
            <person name="Wu L."/>
            <person name="Ma J."/>
        </authorList>
    </citation>
    <scope>NUCLEOTIDE SEQUENCE [LARGE SCALE GENOMIC DNA]</scope>
    <source>
        <strain evidence="2">JCM 9731</strain>
    </source>
</reference>
<evidence type="ECO:0000313" key="2">
    <source>
        <dbReference type="Proteomes" id="UP001500782"/>
    </source>
</evidence>
<evidence type="ECO:0008006" key="3">
    <source>
        <dbReference type="Google" id="ProtNLM"/>
    </source>
</evidence>
<dbReference type="InterPro" id="IPR025551">
    <property type="entry name" value="WapI/YxiJ-like"/>
</dbReference>
<sequence length="61" mass="7437">MKGIPNKIPQGQIDWLHLSFFDIFQQYQLFEDKLADYPSLYEEYMINEKARKLLLDYLSYN</sequence>
<dbReference type="Pfam" id="PF14176">
    <property type="entry name" value="YxiJ"/>
    <property type="match status" value="1"/>
</dbReference>
<name>A0ABP3GI07_9BACI</name>
<evidence type="ECO:0000313" key="1">
    <source>
        <dbReference type="EMBL" id="GAA0344325.1"/>
    </source>
</evidence>
<comment type="caution">
    <text evidence="1">The sequence shown here is derived from an EMBL/GenBank/DDBJ whole genome shotgun (WGS) entry which is preliminary data.</text>
</comment>
<organism evidence="1 2">
    <name type="scientific">Bacillus carboniphilus</name>
    <dbReference type="NCBI Taxonomy" id="86663"/>
    <lineage>
        <taxon>Bacteria</taxon>
        <taxon>Bacillati</taxon>
        <taxon>Bacillota</taxon>
        <taxon>Bacilli</taxon>
        <taxon>Bacillales</taxon>
        <taxon>Bacillaceae</taxon>
        <taxon>Bacillus</taxon>
    </lineage>
</organism>
<protein>
    <recommendedName>
        <fullName evidence="3">YxiJ-like protein</fullName>
    </recommendedName>
</protein>
<accession>A0ABP3GI07</accession>
<proteinExistence type="predicted"/>
<keyword evidence="2" id="KW-1185">Reference proteome</keyword>
<dbReference type="EMBL" id="BAAADJ010000063">
    <property type="protein sequence ID" value="GAA0344325.1"/>
    <property type="molecule type" value="Genomic_DNA"/>
</dbReference>
<gene>
    <name evidence="1" type="ORF">GCM10008967_38410</name>
</gene>
<dbReference type="Proteomes" id="UP001500782">
    <property type="component" value="Unassembled WGS sequence"/>
</dbReference>